<keyword evidence="8 11" id="KW-0067">ATP-binding</keyword>
<feature type="domain" description="Cytidyltransferase-like" evidence="12">
    <location>
        <begin position="50"/>
        <end position="214"/>
    </location>
</feature>
<dbReference type="HAMAP" id="MF_00244">
    <property type="entry name" value="NaMN_adenylyltr"/>
    <property type="match status" value="1"/>
</dbReference>
<comment type="catalytic activity">
    <reaction evidence="10 11">
        <text>nicotinate beta-D-ribonucleotide + ATP + H(+) = deamido-NAD(+) + diphosphate</text>
        <dbReference type="Rhea" id="RHEA:22860"/>
        <dbReference type="ChEBI" id="CHEBI:15378"/>
        <dbReference type="ChEBI" id="CHEBI:30616"/>
        <dbReference type="ChEBI" id="CHEBI:33019"/>
        <dbReference type="ChEBI" id="CHEBI:57502"/>
        <dbReference type="ChEBI" id="CHEBI:58437"/>
        <dbReference type="EC" id="2.7.7.18"/>
    </reaction>
</comment>
<evidence type="ECO:0000256" key="2">
    <source>
        <dbReference type="ARBA" id="ARBA00005019"/>
    </source>
</evidence>
<gene>
    <name evidence="11 13" type="primary">nadD</name>
    <name evidence="13" type="ORF">DI551_09400</name>
</gene>
<comment type="similarity">
    <text evidence="3 11">Belongs to the NadD family.</text>
</comment>
<keyword evidence="6 11" id="KW-0548">Nucleotidyltransferase</keyword>
<evidence type="ECO:0000256" key="7">
    <source>
        <dbReference type="ARBA" id="ARBA00022741"/>
    </source>
</evidence>
<dbReference type="InterPro" id="IPR005248">
    <property type="entry name" value="NadD/NMNAT"/>
</dbReference>
<dbReference type="EMBL" id="QFQB01000077">
    <property type="protein sequence ID" value="PZQ44796.1"/>
    <property type="molecule type" value="Genomic_DNA"/>
</dbReference>
<dbReference type="InterPro" id="IPR014729">
    <property type="entry name" value="Rossmann-like_a/b/a_fold"/>
</dbReference>
<evidence type="ECO:0000313" key="13">
    <source>
        <dbReference type="EMBL" id="PZQ44796.1"/>
    </source>
</evidence>
<dbReference type="EC" id="2.7.7.18" evidence="11"/>
<evidence type="ECO:0000256" key="3">
    <source>
        <dbReference type="ARBA" id="ARBA00009014"/>
    </source>
</evidence>
<evidence type="ECO:0000256" key="8">
    <source>
        <dbReference type="ARBA" id="ARBA00022840"/>
    </source>
</evidence>
<proteinExistence type="inferred from homology"/>
<name>A0A2W5MUH2_9BACT</name>
<comment type="pathway">
    <text evidence="2 11">Cofactor biosynthesis; NAD(+) biosynthesis; deamido-NAD(+) from nicotinate D-ribonucleotide: step 1/1.</text>
</comment>
<dbReference type="NCBIfam" id="TIGR00125">
    <property type="entry name" value="cyt_tran_rel"/>
    <property type="match status" value="1"/>
</dbReference>
<dbReference type="PANTHER" id="PTHR39321:SF3">
    <property type="entry name" value="PHOSPHOPANTETHEINE ADENYLYLTRANSFERASE"/>
    <property type="match status" value="1"/>
</dbReference>
<evidence type="ECO:0000256" key="11">
    <source>
        <dbReference type="HAMAP-Rule" id="MF_00244"/>
    </source>
</evidence>
<keyword evidence="4 11" id="KW-0662">Pyridine nucleotide biosynthesis</keyword>
<organism evidence="13 14">
    <name type="scientific">Micavibrio aeruginosavorus</name>
    <dbReference type="NCBI Taxonomy" id="349221"/>
    <lineage>
        <taxon>Bacteria</taxon>
        <taxon>Pseudomonadati</taxon>
        <taxon>Bdellovibrionota</taxon>
        <taxon>Bdellovibrionia</taxon>
        <taxon>Bdellovibrionales</taxon>
        <taxon>Pseudobdellovibrionaceae</taxon>
        <taxon>Micavibrio</taxon>
    </lineage>
</organism>
<reference evidence="13 14" key="1">
    <citation type="submission" date="2017-08" db="EMBL/GenBank/DDBJ databases">
        <title>Infants hospitalized years apart are colonized by the same room-sourced microbial strains.</title>
        <authorList>
            <person name="Brooks B."/>
            <person name="Olm M.R."/>
            <person name="Firek B.A."/>
            <person name="Baker R."/>
            <person name="Thomas B.C."/>
            <person name="Morowitz M.J."/>
            <person name="Banfield J.F."/>
        </authorList>
    </citation>
    <scope>NUCLEOTIDE SEQUENCE [LARGE SCALE GENOMIC DNA]</scope>
    <source>
        <strain evidence="13">S2_005_002_R2_29</strain>
    </source>
</reference>
<evidence type="ECO:0000259" key="12">
    <source>
        <dbReference type="Pfam" id="PF01467"/>
    </source>
</evidence>
<evidence type="ECO:0000256" key="10">
    <source>
        <dbReference type="ARBA" id="ARBA00048721"/>
    </source>
</evidence>
<keyword evidence="5 11" id="KW-0808">Transferase</keyword>
<dbReference type="SUPFAM" id="SSF52374">
    <property type="entry name" value="Nucleotidylyl transferase"/>
    <property type="match status" value="1"/>
</dbReference>
<dbReference type="GO" id="GO:0009435">
    <property type="term" value="P:NAD+ biosynthetic process"/>
    <property type="evidence" value="ECO:0007669"/>
    <property type="project" value="UniProtKB-UniRule"/>
</dbReference>
<comment type="caution">
    <text evidence="13">The sequence shown here is derived from an EMBL/GenBank/DDBJ whole genome shotgun (WGS) entry which is preliminary data.</text>
</comment>
<dbReference type="UniPathway" id="UPA00253">
    <property type="reaction ID" value="UER00332"/>
</dbReference>
<evidence type="ECO:0000256" key="5">
    <source>
        <dbReference type="ARBA" id="ARBA00022679"/>
    </source>
</evidence>
<evidence type="ECO:0000256" key="4">
    <source>
        <dbReference type="ARBA" id="ARBA00022642"/>
    </source>
</evidence>
<evidence type="ECO:0000256" key="6">
    <source>
        <dbReference type="ARBA" id="ARBA00022695"/>
    </source>
</evidence>
<dbReference type="Gene3D" id="3.40.50.620">
    <property type="entry name" value="HUPs"/>
    <property type="match status" value="1"/>
</dbReference>
<protein>
    <recommendedName>
        <fullName evidence="11">Probable nicotinate-nucleotide adenylyltransferase</fullName>
        <ecNumber evidence="11">2.7.7.18</ecNumber>
    </recommendedName>
    <alternativeName>
        <fullName evidence="11">Deamido-NAD(+) diphosphorylase</fullName>
    </alternativeName>
    <alternativeName>
        <fullName evidence="11">Deamido-NAD(+) pyrophosphorylase</fullName>
    </alternativeName>
    <alternativeName>
        <fullName evidence="11">Nicotinate mononucleotide adenylyltransferase</fullName>
        <shortName evidence="11">NaMN adenylyltransferase</shortName>
    </alternativeName>
</protein>
<sequence length="222" mass="25394">MRADLSAFGNCARSNIKFWGMGKSALNMKSIFTPPRLKESQRWNGLKIGLLGGSFNPAHEGHLHIAQLAIAKLGLDFVWWLVTPQNPLKKFKGMAPYQERFESVEKIIAGRPRMMATHLENELGTTYTYETVRHLKQAFPKTDFTFICGMDNALIFHKWDRWKPLARLLPIAFIARPPAASLVRNCPIRMVHSPDLYWLKTTRMLDISSTQIRNSSKIKKIA</sequence>
<dbReference type="Pfam" id="PF01467">
    <property type="entry name" value="CTP_transf_like"/>
    <property type="match status" value="1"/>
</dbReference>
<dbReference type="GO" id="GO:0004515">
    <property type="term" value="F:nicotinate-nucleotide adenylyltransferase activity"/>
    <property type="evidence" value="ECO:0007669"/>
    <property type="project" value="UniProtKB-UniRule"/>
</dbReference>
<dbReference type="InterPro" id="IPR004821">
    <property type="entry name" value="Cyt_trans-like"/>
</dbReference>
<evidence type="ECO:0000256" key="1">
    <source>
        <dbReference type="ARBA" id="ARBA00002324"/>
    </source>
</evidence>
<dbReference type="Proteomes" id="UP000249417">
    <property type="component" value="Unassembled WGS sequence"/>
</dbReference>
<evidence type="ECO:0000256" key="9">
    <source>
        <dbReference type="ARBA" id="ARBA00023027"/>
    </source>
</evidence>
<accession>A0A2W5MUH2</accession>
<evidence type="ECO:0000313" key="14">
    <source>
        <dbReference type="Proteomes" id="UP000249417"/>
    </source>
</evidence>
<comment type="function">
    <text evidence="1 11">Catalyzes the reversible adenylation of nicotinate mononucleotide (NaMN) to nicotinic acid adenine dinucleotide (NaAD).</text>
</comment>
<keyword evidence="9 11" id="KW-0520">NAD</keyword>
<dbReference type="NCBIfam" id="TIGR00482">
    <property type="entry name" value="nicotinate (nicotinamide) nucleotide adenylyltransferase"/>
    <property type="match status" value="1"/>
</dbReference>
<keyword evidence="7 11" id="KW-0547">Nucleotide-binding</keyword>
<dbReference type="AlphaFoldDB" id="A0A2W5MUH2"/>
<dbReference type="CDD" id="cd02165">
    <property type="entry name" value="NMNAT"/>
    <property type="match status" value="1"/>
</dbReference>
<dbReference type="GO" id="GO:0005524">
    <property type="term" value="F:ATP binding"/>
    <property type="evidence" value="ECO:0007669"/>
    <property type="project" value="UniProtKB-KW"/>
</dbReference>
<dbReference type="PANTHER" id="PTHR39321">
    <property type="entry name" value="NICOTINATE-NUCLEOTIDE ADENYLYLTRANSFERASE-RELATED"/>
    <property type="match status" value="1"/>
</dbReference>